<evidence type="ECO:0000256" key="8">
    <source>
        <dbReference type="SAM" id="Phobius"/>
    </source>
</evidence>
<reference evidence="9" key="1">
    <citation type="journal article" date="2018" name="DNA Res.">
        <title>Multiple hybrid de novo genome assembly of finger millet, an orphan allotetraploid crop.</title>
        <authorList>
            <person name="Hatakeyama M."/>
            <person name="Aluri S."/>
            <person name="Balachadran M.T."/>
            <person name="Sivarajan S.R."/>
            <person name="Patrignani A."/>
            <person name="Gruter S."/>
            <person name="Poveda L."/>
            <person name="Shimizu-Inatsugi R."/>
            <person name="Baeten J."/>
            <person name="Francoijs K.J."/>
            <person name="Nataraja K.N."/>
            <person name="Reddy Y.A.N."/>
            <person name="Phadnis S."/>
            <person name="Ravikumar R.L."/>
            <person name="Schlapbach R."/>
            <person name="Sreeman S.M."/>
            <person name="Shimizu K.K."/>
        </authorList>
    </citation>
    <scope>NUCLEOTIDE SEQUENCE</scope>
</reference>
<dbReference type="AlphaFoldDB" id="A0AAV5ELC1"/>
<keyword evidence="3 8" id="KW-0812">Transmembrane</keyword>
<evidence type="ECO:0000256" key="2">
    <source>
        <dbReference type="ARBA" id="ARBA00007141"/>
    </source>
</evidence>
<dbReference type="EMBL" id="BQKI01000076">
    <property type="protein sequence ID" value="GJN23331.1"/>
    <property type="molecule type" value="Genomic_DNA"/>
</dbReference>
<gene>
    <name evidence="9" type="primary">gb10972</name>
    <name evidence="9" type="ORF">PR202_gb10972</name>
</gene>
<evidence type="ECO:0000256" key="7">
    <source>
        <dbReference type="SAM" id="MobiDB-lite"/>
    </source>
</evidence>
<protein>
    <submittedName>
        <fullName evidence="9">Uncharacterized protein</fullName>
    </submittedName>
</protein>
<keyword evidence="6 8" id="KW-0472">Membrane</keyword>
<reference evidence="9" key="2">
    <citation type="submission" date="2021-12" db="EMBL/GenBank/DDBJ databases">
        <title>Resequencing data analysis of finger millet.</title>
        <authorList>
            <person name="Hatakeyama M."/>
            <person name="Aluri S."/>
            <person name="Balachadran M.T."/>
            <person name="Sivarajan S.R."/>
            <person name="Poveda L."/>
            <person name="Shimizu-Inatsugi R."/>
            <person name="Schlapbach R."/>
            <person name="Sreeman S.M."/>
            <person name="Shimizu K.K."/>
        </authorList>
    </citation>
    <scope>NUCLEOTIDE SEQUENCE</scope>
</reference>
<comment type="caution">
    <text evidence="9">The sequence shown here is derived from an EMBL/GenBank/DDBJ whole genome shotgun (WGS) entry which is preliminary data.</text>
</comment>
<keyword evidence="10" id="KW-1185">Reference proteome</keyword>
<evidence type="ECO:0000313" key="9">
    <source>
        <dbReference type="EMBL" id="GJN23331.1"/>
    </source>
</evidence>
<evidence type="ECO:0000256" key="1">
    <source>
        <dbReference type="ARBA" id="ARBA00004586"/>
    </source>
</evidence>
<dbReference type="PANTHER" id="PTHR10868:SF1">
    <property type="entry name" value="SIGMA NON-OPIOID INTRACELLULAR RECEPTOR 1"/>
    <property type="match status" value="1"/>
</dbReference>
<feature type="compositionally biased region" description="Basic residues" evidence="7">
    <location>
        <begin position="1"/>
        <end position="11"/>
    </location>
</feature>
<keyword evidence="4" id="KW-0256">Endoplasmic reticulum</keyword>
<evidence type="ECO:0000256" key="3">
    <source>
        <dbReference type="ARBA" id="ARBA00022692"/>
    </source>
</evidence>
<keyword evidence="5 8" id="KW-1133">Transmembrane helix</keyword>
<organism evidence="9 10">
    <name type="scientific">Eleusine coracana subsp. coracana</name>
    <dbReference type="NCBI Taxonomy" id="191504"/>
    <lineage>
        <taxon>Eukaryota</taxon>
        <taxon>Viridiplantae</taxon>
        <taxon>Streptophyta</taxon>
        <taxon>Embryophyta</taxon>
        <taxon>Tracheophyta</taxon>
        <taxon>Spermatophyta</taxon>
        <taxon>Magnoliopsida</taxon>
        <taxon>Liliopsida</taxon>
        <taxon>Poales</taxon>
        <taxon>Poaceae</taxon>
        <taxon>PACMAD clade</taxon>
        <taxon>Chloridoideae</taxon>
        <taxon>Cynodonteae</taxon>
        <taxon>Eleusininae</taxon>
        <taxon>Eleusine</taxon>
    </lineage>
</organism>
<dbReference type="InterPro" id="IPR006716">
    <property type="entry name" value="ERG2_sigma1_rcpt-like"/>
</dbReference>
<name>A0AAV5ELC1_ELECO</name>
<evidence type="ECO:0000256" key="6">
    <source>
        <dbReference type="ARBA" id="ARBA00023136"/>
    </source>
</evidence>
<feature type="transmembrane region" description="Helical" evidence="8">
    <location>
        <begin position="34"/>
        <end position="55"/>
    </location>
</feature>
<evidence type="ECO:0000313" key="10">
    <source>
        <dbReference type="Proteomes" id="UP001054889"/>
    </source>
</evidence>
<evidence type="ECO:0000256" key="5">
    <source>
        <dbReference type="ARBA" id="ARBA00022989"/>
    </source>
</evidence>
<comment type="subcellular location">
    <subcellularLocation>
        <location evidence="1">Endoplasmic reticulum membrane</location>
    </subcellularLocation>
</comment>
<dbReference type="GO" id="GO:0005789">
    <property type="term" value="C:endoplasmic reticulum membrane"/>
    <property type="evidence" value="ECO:0007669"/>
    <property type="project" value="UniProtKB-SubCell"/>
</dbReference>
<proteinExistence type="inferred from homology"/>
<comment type="similarity">
    <text evidence="2">Belongs to the ERG2 family.</text>
</comment>
<evidence type="ECO:0000256" key="4">
    <source>
        <dbReference type="ARBA" id="ARBA00022824"/>
    </source>
</evidence>
<sequence>MQSTAKSRRAPPARDAAVAPELRGEKGGGVAHDWALYAATVLGFLILLWVDTGLVPEAAARGFGPKLSTDAVAKVGAEARLAPGGLGNKLRVLERRVGQLVGGDRVANCSSQDSEWRFHQNDQRHVFQWRCTVYKSAAEEVSVWGSPLRTSGLLPSTLSARHLTLLAGEITEWSDRRVLPTARASNGSSWAYRRHSAAAVRLEPETWVLEYQKSVLFEGTRLIPAAAELFVSKCSTAARRVRRRLARRRIPGGAQAIPT</sequence>
<feature type="region of interest" description="Disordered" evidence="7">
    <location>
        <begin position="1"/>
        <end position="26"/>
    </location>
</feature>
<accession>A0AAV5ELC1</accession>
<dbReference type="PANTHER" id="PTHR10868">
    <property type="entry name" value="SIGMA 1-TYPE OPIOID RECEPTOR-RELATED"/>
    <property type="match status" value="1"/>
</dbReference>
<dbReference type="Proteomes" id="UP001054889">
    <property type="component" value="Unassembled WGS sequence"/>
</dbReference>